<accession>A0A9P0G4F2</accession>
<dbReference type="GO" id="GO:0006281">
    <property type="term" value="P:DNA repair"/>
    <property type="evidence" value="ECO:0007669"/>
    <property type="project" value="UniProtKB-KW"/>
</dbReference>
<dbReference type="PROSITE" id="PS50800">
    <property type="entry name" value="SAP"/>
    <property type="match status" value="1"/>
</dbReference>
<dbReference type="GO" id="GO:0006513">
    <property type="term" value="P:protein monoubiquitination"/>
    <property type="evidence" value="ECO:0007669"/>
    <property type="project" value="InterPro"/>
</dbReference>
<dbReference type="Gene3D" id="3.30.40.10">
    <property type="entry name" value="Zinc/RING finger domain, C3HC4 (zinc finger)"/>
    <property type="match status" value="1"/>
</dbReference>
<feature type="domain" description="RING-type" evidence="20">
    <location>
        <begin position="30"/>
        <end position="67"/>
    </location>
</feature>
<evidence type="ECO:0000256" key="18">
    <source>
        <dbReference type="PROSITE-ProRule" id="PRU01256"/>
    </source>
</evidence>
<feature type="compositionally biased region" description="Low complexity" evidence="19">
    <location>
        <begin position="565"/>
        <end position="576"/>
    </location>
</feature>
<dbReference type="GO" id="GO:0005634">
    <property type="term" value="C:nucleus"/>
    <property type="evidence" value="ECO:0007669"/>
    <property type="project" value="UniProtKB-SubCell"/>
</dbReference>
<feature type="domain" description="SAP" evidence="21">
    <location>
        <begin position="280"/>
        <end position="314"/>
    </location>
</feature>
<dbReference type="GO" id="GO:0097505">
    <property type="term" value="C:Rad6-Rad18 complex"/>
    <property type="evidence" value="ECO:0007669"/>
    <property type="project" value="TreeGrafter"/>
</dbReference>
<evidence type="ECO:0000256" key="8">
    <source>
        <dbReference type="ARBA" id="ARBA00022763"/>
    </source>
</evidence>
<evidence type="ECO:0000256" key="7">
    <source>
        <dbReference type="ARBA" id="ARBA00022723"/>
    </source>
</evidence>
<feature type="compositionally biased region" description="Basic and acidic residues" evidence="19">
    <location>
        <begin position="142"/>
        <end position="162"/>
    </location>
</feature>
<evidence type="ECO:0000256" key="12">
    <source>
        <dbReference type="ARBA" id="ARBA00023125"/>
    </source>
</evidence>
<dbReference type="PROSITE" id="PS00518">
    <property type="entry name" value="ZF_RING_1"/>
    <property type="match status" value="1"/>
</dbReference>
<keyword evidence="9 17" id="KW-0863">Zinc-finger</keyword>
<evidence type="ECO:0000256" key="9">
    <source>
        <dbReference type="ARBA" id="ARBA00022771"/>
    </source>
</evidence>
<feature type="domain" description="UBZ4-type" evidence="22">
    <location>
        <begin position="232"/>
        <end position="259"/>
    </location>
</feature>
<dbReference type="GO" id="GO:0061630">
    <property type="term" value="F:ubiquitin protein ligase activity"/>
    <property type="evidence" value="ECO:0007669"/>
    <property type="project" value="UniProtKB-EC"/>
</dbReference>
<dbReference type="GO" id="GO:0003697">
    <property type="term" value="F:single-stranded DNA binding"/>
    <property type="evidence" value="ECO:0007669"/>
    <property type="project" value="InterPro"/>
</dbReference>
<evidence type="ECO:0000256" key="13">
    <source>
        <dbReference type="ARBA" id="ARBA00023204"/>
    </source>
</evidence>
<keyword evidence="7" id="KW-0479">Metal-binding</keyword>
<evidence type="ECO:0000256" key="19">
    <source>
        <dbReference type="SAM" id="MobiDB-lite"/>
    </source>
</evidence>
<dbReference type="KEGG" id="btab:109035035"/>
<organism evidence="23 24">
    <name type="scientific">Bemisia tabaci</name>
    <name type="common">Sweetpotato whitefly</name>
    <name type="synonym">Aleurodes tabaci</name>
    <dbReference type="NCBI Taxonomy" id="7038"/>
    <lineage>
        <taxon>Eukaryota</taxon>
        <taxon>Metazoa</taxon>
        <taxon>Ecdysozoa</taxon>
        <taxon>Arthropoda</taxon>
        <taxon>Hexapoda</taxon>
        <taxon>Insecta</taxon>
        <taxon>Pterygota</taxon>
        <taxon>Neoptera</taxon>
        <taxon>Paraneoptera</taxon>
        <taxon>Hemiptera</taxon>
        <taxon>Sternorrhyncha</taxon>
        <taxon>Aleyrodoidea</taxon>
        <taxon>Aleyrodidae</taxon>
        <taxon>Aleyrodinae</taxon>
        <taxon>Bemisia</taxon>
    </lineage>
</organism>
<evidence type="ECO:0000256" key="17">
    <source>
        <dbReference type="PROSITE-ProRule" id="PRU00175"/>
    </source>
</evidence>
<evidence type="ECO:0000256" key="10">
    <source>
        <dbReference type="ARBA" id="ARBA00022786"/>
    </source>
</evidence>
<keyword evidence="12" id="KW-0238">DNA-binding</keyword>
<feature type="compositionally biased region" description="Basic and acidic residues" evidence="19">
    <location>
        <begin position="442"/>
        <end position="452"/>
    </location>
</feature>
<dbReference type="PROSITE" id="PS51908">
    <property type="entry name" value="ZF_UBZ4"/>
    <property type="match status" value="1"/>
</dbReference>
<dbReference type="GO" id="GO:0006301">
    <property type="term" value="P:DNA damage tolerance"/>
    <property type="evidence" value="ECO:0007669"/>
    <property type="project" value="InterPro"/>
</dbReference>
<dbReference type="PROSITE" id="PS50089">
    <property type="entry name" value="ZF_RING_2"/>
    <property type="match status" value="1"/>
</dbReference>
<dbReference type="SMART" id="SM00513">
    <property type="entry name" value="SAP"/>
    <property type="match status" value="1"/>
</dbReference>
<name>A0A9P0G4F2_BEMTA</name>
<proteinExistence type="inferred from homology"/>
<keyword evidence="14" id="KW-0539">Nucleus</keyword>
<feature type="region of interest" description="Disordered" evidence="19">
    <location>
        <begin position="111"/>
        <end position="170"/>
    </location>
</feature>
<evidence type="ECO:0000256" key="3">
    <source>
        <dbReference type="ARBA" id="ARBA00004906"/>
    </source>
</evidence>
<dbReference type="SMART" id="SM00734">
    <property type="entry name" value="ZnF_Rad18"/>
    <property type="match status" value="1"/>
</dbReference>
<dbReference type="InterPro" id="IPR039577">
    <property type="entry name" value="Rad18"/>
</dbReference>
<comment type="subcellular location">
    <subcellularLocation>
        <location evidence="2">Nucleus</location>
    </subcellularLocation>
</comment>
<dbReference type="PANTHER" id="PTHR14134">
    <property type="entry name" value="E3 UBIQUITIN-PROTEIN LIGASE RAD18"/>
    <property type="match status" value="1"/>
</dbReference>
<evidence type="ECO:0000256" key="16">
    <source>
        <dbReference type="ARBA" id="ARBA00082369"/>
    </source>
</evidence>
<evidence type="ECO:0000313" key="23">
    <source>
        <dbReference type="EMBL" id="CAH0773465.1"/>
    </source>
</evidence>
<dbReference type="Gene3D" id="3.30.160.60">
    <property type="entry name" value="Classic Zinc Finger"/>
    <property type="match status" value="1"/>
</dbReference>
<dbReference type="EC" id="2.3.2.27" evidence="5"/>
<dbReference type="AlphaFoldDB" id="A0A9P0G4F2"/>
<comment type="similarity">
    <text evidence="4">Belongs to the RAD18 family.</text>
</comment>
<evidence type="ECO:0000259" key="21">
    <source>
        <dbReference type="PROSITE" id="PS50800"/>
    </source>
</evidence>
<comment type="pathway">
    <text evidence="3">Protein modification; protein ubiquitination.</text>
</comment>
<keyword evidence="8 18" id="KW-0227">DNA damage</keyword>
<sequence length="605" mass="67984">MTEVEVAPIPSTSWPKEFPELKELDDLLKCSICYEYMQTTLISACSHSFCSICIRRYLQYQNQCPTCFSQLFDNQLRNNRTLDAVVQVYTKVKDKLCHHLRISAVVIPSTSSTSKDNAVSSPSTSSRREEPTKILVKADVSQSKDAHPTRPKKRAMEPEKSIKTPKRTANKNLDEIEIIEPDVRESPRQVSNVPSTPVCLASPSVSKIRVPDMFTTSPKSYGPSSSHETQATVPCPVCSVDIPEANINLHLDKCLLRASGQQPAPPKIENKMKRLPKLVYTLLSDKDLKKKAKEYGLNVLGDRKTLISRLKRYTVAYNSECDKAVPKSLIEILHDVEKEEKLEQRANAQIEKPTALFNTITRSTDPKVINEVNEKYIKENESTFKALIQKMKDREGTNIRPTGHVNRIFDDVDVDMFESGDDCVEVDAEPRDMNKTVNEPQDMNRTRVESNHTPKRSSSSRLPNQLFNGEKASSPSSPIVALKRLPDHKLPGSSLSTLNQNFISNGEVDEPEDEPDNTLNQSNQSFSLLDESQLDFPIDSEPNPKTSNNELLLRTPGGSEEDDSASSVELFVSSSSRQRKRKEMASSPAPSNNIVTRKLRKRVDR</sequence>
<dbReference type="GO" id="GO:0008270">
    <property type="term" value="F:zinc ion binding"/>
    <property type="evidence" value="ECO:0007669"/>
    <property type="project" value="UniProtKB-KW"/>
</dbReference>
<protein>
    <recommendedName>
        <fullName evidence="5">RING-type E3 ubiquitin transferase</fullName>
        <ecNumber evidence="5">2.3.2.27</ecNumber>
    </recommendedName>
    <alternativeName>
        <fullName evidence="15 16">RING-type E3 ubiquitin transferase RAD18</fullName>
    </alternativeName>
</protein>
<evidence type="ECO:0000256" key="6">
    <source>
        <dbReference type="ARBA" id="ARBA00022679"/>
    </source>
</evidence>
<dbReference type="FunFam" id="3.30.40.10:FF:000172">
    <property type="entry name" value="E3 ubiquitin-protein ligase RAD18"/>
    <property type="match status" value="1"/>
</dbReference>
<keyword evidence="13 18" id="KW-0234">DNA repair</keyword>
<evidence type="ECO:0000256" key="4">
    <source>
        <dbReference type="ARBA" id="ARBA00009506"/>
    </source>
</evidence>
<evidence type="ECO:0000256" key="15">
    <source>
        <dbReference type="ARBA" id="ARBA00031783"/>
    </source>
</evidence>
<dbReference type="PANTHER" id="PTHR14134:SF2">
    <property type="entry name" value="E3 UBIQUITIN-PROTEIN LIGASE RAD18"/>
    <property type="match status" value="1"/>
</dbReference>
<dbReference type="InterPro" id="IPR006642">
    <property type="entry name" value="Rad18_UBZ4"/>
</dbReference>
<evidence type="ECO:0000256" key="11">
    <source>
        <dbReference type="ARBA" id="ARBA00022833"/>
    </source>
</evidence>
<dbReference type="Pfam" id="PF13923">
    <property type="entry name" value="zf-C3HC4_2"/>
    <property type="match status" value="1"/>
</dbReference>
<evidence type="ECO:0000259" key="22">
    <source>
        <dbReference type="PROSITE" id="PS51908"/>
    </source>
</evidence>
<evidence type="ECO:0000259" key="20">
    <source>
        <dbReference type="PROSITE" id="PS50089"/>
    </source>
</evidence>
<dbReference type="EMBL" id="OU963867">
    <property type="protein sequence ID" value="CAH0773465.1"/>
    <property type="molecule type" value="Genomic_DNA"/>
</dbReference>
<dbReference type="SMART" id="SM00184">
    <property type="entry name" value="RING"/>
    <property type="match status" value="1"/>
</dbReference>
<dbReference type="Pfam" id="PF02037">
    <property type="entry name" value="SAP"/>
    <property type="match status" value="1"/>
</dbReference>
<keyword evidence="24" id="KW-1185">Reference proteome</keyword>
<feature type="region of interest" description="Disordered" evidence="19">
    <location>
        <begin position="424"/>
        <end position="478"/>
    </location>
</feature>
<keyword evidence="11" id="KW-0862">Zinc</keyword>
<dbReference type="CDD" id="cd16529">
    <property type="entry name" value="RING-HC_RAD18"/>
    <property type="match status" value="1"/>
</dbReference>
<gene>
    <name evidence="23" type="ORF">BEMITA_LOCUS9952</name>
</gene>
<feature type="compositionally biased region" description="Polar residues" evidence="19">
    <location>
        <begin position="456"/>
        <end position="477"/>
    </location>
</feature>
<reference evidence="23" key="1">
    <citation type="submission" date="2021-12" db="EMBL/GenBank/DDBJ databases">
        <authorList>
            <person name="King R."/>
        </authorList>
    </citation>
    <scope>NUCLEOTIDE SEQUENCE</scope>
</reference>
<dbReference type="FunFam" id="3.30.160.60:FF:000331">
    <property type="entry name" value="E3 ubiquitin-protein ligase RAD18"/>
    <property type="match status" value="1"/>
</dbReference>
<feature type="region of interest" description="Disordered" evidence="19">
    <location>
        <begin position="527"/>
        <end position="605"/>
    </location>
</feature>
<keyword evidence="10" id="KW-0833">Ubl conjugation pathway</keyword>
<comment type="catalytic activity">
    <reaction evidence="1">
        <text>S-ubiquitinyl-[E2 ubiquitin-conjugating enzyme]-L-cysteine + [acceptor protein]-L-lysine = [E2 ubiquitin-conjugating enzyme]-L-cysteine + N(6)-ubiquitinyl-[acceptor protein]-L-lysine.</text>
        <dbReference type="EC" id="2.3.2.27"/>
    </reaction>
</comment>
<evidence type="ECO:0000256" key="5">
    <source>
        <dbReference type="ARBA" id="ARBA00012483"/>
    </source>
</evidence>
<evidence type="ECO:0000256" key="1">
    <source>
        <dbReference type="ARBA" id="ARBA00000900"/>
    </source>
</evidence>
<evidence type="ECO:0000256" key="14">
    <source>
        <dbReference type="ARBA" id="ARBA00023242"/>
    </source>
</evidence>
<evidence type="ECO:0000313" key="24">
    <source>
        <dbReference type="Proteomes" id="UP001152759"/>
    </source>
</evidence>
<dbReference type="InterPro" id="IPR017907">
    <property type="entry name" value="Znf_RING_CS"/>
</dbReference>
<dbReference type="InterPro" id="IPR013083">
    <property type="entry name" value="Znf_RING/FYVE/PHD"/>
</dbReference>
<evidence type="ECO:0000256" key="2">
    <source>
        <dbReference type="ARBA" id="ARBA00004123"/>
    </source>
</evidence>
<keyword evidence="6" id="KW-0808">Transferase</keyword>
<dbReference type="InterPro" id="IPR003034">
    <property type="entry name" value="SAP_dom"/>
</dbReference>
<dbReference type="InterPro" id="IPR001841">
    <property type="entry name" value="Znf_RING"/>
</dbReference>
<dbReference type="SUPFAM" id="SSF57850">
    <property type="entry name" value="RING/U-box"/>
    <property type="match status" value="1"/>
</dbReference>
<dbReference type="Proteomes" id="UP001152759">
    <property type="component" value="Chromosome 6"/>
</dbReference>